<feature type="compositionally biased region" description="Basic residues" evidence="1">
    <location>
        <begin position="1"/>
        <end position="11"/>
    </location>
</feature>
<dbReference type="KEGG" id="trg:TRUGW13939_04708"/>
<name>A0A7H8QUA3_TALRU</name>
<keyword evidence="3" id="KW-1185">Reference proteome</keyword>
<feature type="region of interest" description="Disordered" evidence="1">
    <location>
        <begin position="1"/>
        <end position="25"/>
    </location>
</feature>
<organism evidence="2 3">
    <name type="scientific">Talaromyces rugulosus</name>
    <name type="common">Penicillium rugulosum</name>
    <dbReference type="NCBI Taxonomy" id="121627"/>
    <lineage>
        <taxon>Eukaryota</taxon>
        <taxon>Fungi</taxon>
        <taxon>Dikarya</taxon>
        <taxon>Ascomycota</taxon>
        <taxon>Pezizomycotina</taxon>
        <taxon>Eurotiomycetes</taxon>
        <taxon>Eurotiomycetidae</taxon>
        <taxon>Eurotiales</taxon>
        <taxon>Trichocomaceae</taxon>
        <taxon>Talaromyces</taxon>
        <taxon>Talaromyces sect. Islandici</taxon>
    </lineage>
</organism>
<dbReference type="RefSeq" id="XP_035343768.1">
    <property type="nucleotide sequence ID" value="XM_035487875.1"/>
</dbReference>
<evidence type="ECO:0000313" key="3">
    <source>
        <dbReference type="Proteomes" id="UP000509510"/>
    </source>
</evidence>
<reference evidence="3" key="1">
    <citation type="submission" date="2020-06" db="EMBL/GenBank/DDBJ databases">
        <title>A chromosome-scale genome assembly of Talaromyces rugulosus W13939.</title>
        <authorList>
            <person name="Wang B."/>
            <person name="Guo L."/>
            <person name="Ye K."/>
            <person name="Wang L."/>
        </authorList>
    </citation>
    <scope>NUCLEOTIDE SEQUENCE [LARGE SCALE GENOMIC DNA]</scope>
    <source>
        <strain evidence="3">W13939</strain>
    </source>
</reference>
<dbReference type="AlphaFoldDB" id="A0A7H8QUA3"/>
<evidence type="ECO:0000256" key="1">
    <source>
        <dbReference type="SAM" id="MobiDB-lite"/>
    </source>
</evidence>
<protein>
    <submittedName>
        <fullName evidence="2">Uncharacterized protein</fullName>
    </submittedName>
</protein>
<dbReference type="Proteomes" id="UP000509510">
    <property type="component" value="Chromosome II"/>
</dbReference>
<dbReference type="GeneID" id="55992208"/>
<gene>
    <name evidence="2" type="ORF">TRUGW13939_04708</name>
</gene>
<evidence type="ECO:0000313" key="2">
    <source>
        <dbReference type="EMBL" id="QKX57590.1"/>
    </source>
</evidence>
<proteinExistence type="predicted"/>
<accession>A0A7H8QUA3</accession>
<sequence length="216" mass="24135">MRFPCSKKSKKADKGKQPARDPLPPLILTSGLSKGTWDWLRTSKAWDRNADEMGSLRVLKNIEEYHSVDLNPLGEARDEHRSATVELAEMRYGSISDVLGHNNCLFLILHIAHEGTPIPGFTKPIAKMSVTVWLVEDTGHITPLTPPDSLGVPVLKSDRENDTWVALGVGISSTDWPEFEYIYSQELQEGAYVCVSIEYSLSMTKVLRTWKSGKPP</sequence>
<dbReference type="EMBL" id="CP055899">
    <property type="protein sequence ID" value="QKX57590.1"/>
    <property type="molecule type" value="Genomic_DNA"/>
</dbReference>